<reference evidence="1" key="1">
    <citation type="submission" date="2022-03" db="EMBL/GenBank/DDBJ databases">
        <authorList>
            <person name="Martin H S."/>
        </authorList>
    </citation>
    <scope>NUCLEOTIDE SEQUENCE</scope>
</reference>
<dbReference type="Proteomes" id="UP000837857">
    <property type="component" value="Chromosome 5"/>
</dbReference>
<proteinExistence type="predicted"/>
<dbReference type="EMBL" id="OW152817">
    <property type="protein sequence ID" value="CAH2068299.1"/>
    <property type="molecule type" value="Genomic_DNA"/>
</dbReference>
<evidence type="ECO:0000313" key="1">
    <source>
        <dbReference type="EMBL" id="CAH2068299.1"/>
    </source>
</evidence>
<protein>
    <submittedName>
        <fullName evidence="1">Uncharacterized protein</fullName>
    </submittedName>
</protein>
<gene>
    <name evidence="1" type="ORF">IPOD504_LOCUS14206</name>
</gene>
<feature type="non-terminal residue" evidence="1">
    <location>
        <position position="1"/>
    </location>
</feature>
<sequence length="102" mass="11298">MRASGECNRGANEARLAGQLAKTSKWLKKFLRHGSRWRGGREGLAARAPSVGAPVNRRSPLRAYVSSNRATLLRPRRTETVIVPNDALMDERRGILCMLVSV</sequence>
<evidence type="ECO:0000313" key="2">
    <source>
        <dbReference type="Proteomes" id="UP000837857"/>
    </source>
</evidence>
<keyword evidence="2" id="KW-1185">Reference proteome</keyword>
<accession>A0ABN8IXS0</accession>
<name>A0ABN8IXS0_9NEOP</name>
<organism evidence="1 2">
    <name type="scientific">Iphiclides podalirius</name>
    <name type="common">scarce swallowtail</name>
    <dbReference type="NCBI Taxonomy" id="110791"/>
    <lineage>
        <taxon>Eukaryota</taxon>
        <taxon>Metazoa</taxon>
        <taxon>Ecdysozoa</taxon>
        <taxon>Arthropoda</taxon>
        <taxon>Hexapoda</taxon>
        <taxon>Insecta</taxon>
        <taxon>Pterygota</taxon>
        <taxon>Neoptera</taxon>
        <taxon>Endopterygota</taxon>
        <taxon>Lepidoptera</taxon>
        <taxon>Glossata</taxon>
        <taxon>Ditrysia</taxon>
        <taxon>Papilionoidea</taxon>
        <taxon>Papilionidae</taxon>
        <taxon>Papilioninae</taxon>
        <taxon>Iphiclides</taxon>
    </lineage>
</organism>